<dbReference type="InterPro" id="IPR032710">
    <property type="entry name" value="NTF2-like_dom_sf"/>
</dbReference>
<dbReference type="AlphaFoldDB" id="A0A370I8I9"/>
<sequence length="135" mass="15133">MTEEDDTLIDEIRILHNDLARWLGEPDAHESLERFGAQLHRDFSMVMLQGVIVPRDKLLAGLENTGHSMPGLTIDIVDIDILHRSADCAVARFREIHHHPDGAASRFTTALILPDPAARNGLRWHNVHETAAAHQ</sequence>
<dbReference type="Proteomes" id="UP000254869">
    <property type="component" value="Unassembled WGS sequence"/>
</dbReference>
<accession>A0A370I8I9</accession>
<organism evidence="1 2">
    <name type="scientific">Nocardia pseudobrasiliensis</name>
    <dbReference type="NCBI Taxonomy" id="45979"/>
    <lineage>
        <taxon>Bacteria</taxon>
        <taxon>Bacillati</taxon>
        <taxon>Actinomycetota</taxon>
        <taxon>Actinomycetes</taxon>
        <taxon>Mycobacteriales</taxon>
        <taxon>Nocardiaceae</taxon>
        <taxon>Nocardia</taxon>
    </lineage>
</organism>
<keyword evidence="2" id="KW-1185">Reference proteome</keyword>
<dbReference type="EMBL" id="QQBC01000003">
    <property type="protein sequence ID" value="RDI67032.1"/>
    <property type="molecule type" value="Genomic_DNA"/>
</dbReference>
<protein>
    <recommendedName>
        <fullName evidence="3">DUF4440 domain-containing protein</fullName>
    </recommendedName>
</protein>
<dbReference type="RefSeq" id="WP_068005088.1">
    <property type="nucleotide sequence ID" value="NZ_QQBC01000003.1"/>
</dbReference>
<proteinExistence type="predicted"/>
<dbReference type="InterPro" id="IPR016918">
    <property type="entry name" value="UCP029394"/>
</dbReference>
<reference evidence="1 2" key="1">
    <citation type="submission" date="2018-07" db="EMBL/GenBank/DDBJ databases">
        <title>Genomic Encyclopedia of Type Strains, Phase IV (KMG-IV): sequencing the most valuable type-strain genomes for metagenomic binning, comparative biology and taxonomic classification.</title>
        <authorList>
            <person name="Goeker M."/>
        </authorList>
    </citation>
    <scope>NUCLEOTIDE SEQUENCE [LARGE SCALE GENOMIC DNA]</scope>
    <source>
        <strain evidence="1 2">DSM 44290</strain>
    </source>
</reference>
<dbReference type="PIRSF" id="PIRSF029394">
    <property type="entry name" value="UCP029394"/>
    <property type="match status" value="1"/>
</dbReference>
<comment type="caution">
    <text evidence="1">The sequence shown here is derived from an EMBL/GenBank/DDBJ whole genome shotgun (WGS) entry which is preliminary data.</text>
</comment>
<name>A0A370I8I9_9NOCA</name>
<dbReference type="STRING" id="1210086.GCA_001613105_06088"/>
<dbReference type="Gene3D" id="3.10.450.50">
    <property type="match status" value="1"/>
</dbReference>
<evidence type="ECO:0008006" key="3">
    <source>
        <dbReference type="Google" id="ProtNLM"/>
    </source>
</evidence>
<evidence type="ECO:0000313" key="2">
    <source>
        <dbReference type="Proteomes" id="UP000254869"/>
    </source>
</evidence>
<evidence type="ECO:0000313" key="1">
    <source>
        <dbReference type="EMBL" id="RDI67032.1"/>
    </source>
</evidence>
<dbReference type="SUPFAM" id="SSF54427">
    <property type="entry name" value="NTF2-like"/>
    <property type="match status" value="1"/>
</dbReference>
<gene>
    <name evidence="1" type="ORF">DFR76_103103</name>
</gene>